<dbReference type="InterPro" id="IPR041677">
    <property type="entry name" value="DNA2/NAM7_AAA_11"/>
</dbReference>
<protein>
    <recommendedName>
        <fullName evidence="8">PLD phosphodiesterase domain-containing protein</fullName>
    </recommendedName>
</protein>
<evidence type="ECO:0000256" key="2">
    <source>
        <dbReference type="ARBA" id="ARBA00022741"/>
    </source>
</evidence>
<keyword evidence="6" id="KW-0175">Coiled coil</keyword>
<evidence type="ECO:0000256" key="4">
    <source>
        <dbReference type="ARBA" id="ARBA00022806"/>
    </source>
</evidence>
<evidence type="ECO:0000256" key="3">
    <source>
        <dbReference type="ARBA" id="ARBA00022801"/>
    </source>
</evidence>
<evidence type="ECO:0000256" key="5">
    <source>
        <dbReference type="ARBA" id="ARBA00022840"/>
    </source>
</evidence>
<dbReference type="InterPro" id="IPR016834">
    <property type="entry name" value="UCP026306"/>
</dbReference>
<keyword evidence="3" id="KW-0378">Hydrolase</keyword>
<keyword evidence="5" id="KW-0067">ATP-binding</keyword>
<dbReference type="Pfam" id="PF13086">
    <property type="entry name" value="AAA_11"/>
    <property type="match status" value="1"/>
</dbReference>
<dbReference type="Proteomes" id="UP000238365">
    <property type="component" value="Chromosome"/>
</dbReference>
<dbReference type="SUPFAM" id="SSF56024">
    <property type="entry name" value="Phospholipase D/nuclease"/>
    <property type="match status" value="1"/>
</dbReference>
<feature type="domain" description="PLD phosphodiesterase" evidence="8">
    <location>
        <begin position="1130"/>
        <end position="1157"/>
    </location>
</feature>
<sequence length="1199" mass="133781">MISATDERPGRASKEKARMSSMSAAQARQWLRYWRNSLADAESGSGAMSRKALSDYHKVPAAIIGRGRLDKESAPLQALFAEVPAETLFIKVVLRPAAFLIKQQHEHSKSAFSGFPEAITPVICPIWLSREGEFLPAGRPHIPRDLLSPQYDDKFTLASVQDFDRFLDTQTLQVYSEQEASALFSQRAEPAEENTLWHDYVASARELFKLCDRALLKARYTSQQGGYLKKAEDSVSGSYQILKLYDWLADCEDALPLAQSFALENNAKHLPCTSALSQLVARAGHSGSRFSLAAAQRDALAQVMAMQPGEILAVNGPPGTGKTTFVLSVVASLWVEAAWKESQPPLIIAASTNNQAVTNIIEAFGKDFEENDDPLSGRWLPEVKSYGGYFPAGSLENEAAKHYHTPSFYKCLENEDYIDRAESAFLNRAQTALQDKSLDRVQAVKQRIWNDINAGYQLMAELEVSWQQFEQVRIRYQQADPVKTQAALQAGLLHLREDIAGVEKSLAAWLTFCADESLLLTLLNVVPAVASKRRANRKQLIKNDFSPLARSLVERCDAEQLEPALESWLTQQREAVGDLQRQIAQAHELQEQYQQSKAAWLQLCAPFSNTAEAPSLEEIDRALDRSVRFRLFQLAVHYWEARWLLDYRQHDRDMLIKNRNGNDAQGLKAVRARWARRMSLTPCIVSTLYSLPGHMTYKVFESEGVFNNEYLINEIDLLIVDEAGQVAPDVAAASFALAKRALIIGDVHQIQPVSNQLPAMDIGNLMQHQLLANAADYDELCQQGRSVVSGSVMRIAQQASRYHYLPGAEAGIFLREHRRCYDEIISFCNALCYHGLLEPKRGSAADAKTPPPFPALGYLHIDGLAESPPAGSRINRLEANTIAEWLAAKRHELETFYKAKLEDIVGVVTPFKAQEQLIAEACKQRGIEVGRTEGKMTIGTVHALQGAERKIVLFSAVYSRHSNGKFIDKDNSMLNVAVSRAKESFLVFGDMEAIDAAPRGTPRHLLGEYLARRADSELIFSVGARPDLLLSCREPRVINDAEAHDACLTGILQLAQQRVVIVSPWVSLSRLRESGLLSAMQQAAGREIAVELYTDYRFNTFTNNRYDEEKSVQFNACCTALAAHGIAVHVVNKVHSKLLMADHNFICIGSYNWASAQRQGEYKNFETSLLYSGDLKEEIRIQLASLQARIRSEFAAEMA</sequence>
<dbReference type="GO" id="GO:0043139">
    <property type="term" value="F:5'-3' DNA helicase activity"/>
    <property type="evidence" value="ECO:0007669"/>
    <property type="project" value="TreeGrafter"/>
</dbReference>
<dbReference type="PANTHER" id="PTHR43788">
    <property type="entry name" value="DNA2/NAM7 HELICASE FAMILY MEMBER"/>
    <property type="match status" value="1"/>
</dbReference>
<dbReference type="InterPro" id="IPR050534">
    <property type="entry name" value="Coronavir_polyprotein_1ab"/>
</dbReference>
<dbReference type="SUPFAM" id="SSF52540">
    <property type="entry name" value="P-loop containing nucleoside triphosphate hydrolases"/>
    <property type="match status" value="1"/>
</dbReference>
<dbReference type="GO" id="GO:0016787">
    <property type="term" value="F:hydrolase activity"/>
    <property type="evidence" value="ECO:0007669"/>
    <property type="project" value="UniProtKB-KW"/>
</dbReference>
<evidence type="ECO:0000256" key="7">
    <source>
        <dbReference type="SAM" id="MobiDB-lite"/>
    </source>
</evidence>
<keyword evidence="2" id="KW-0547">Nucleotide-binding</keyword>
<keyword evidence="10" id="KW-1185">Reference proteome</keyword>
<dbReference type="InterPro" id="IPR027417">
    <property type="entry name" value="P-loop_NTPase"/>
</dbReference>
<evidence type="ECO:0000256" key="6">
    <source>
        <dbReference type="SAM" id="Coils"/>
    </source>
</evidence>
<dbReference type="Gene3D" id="3.40.50.300">
    <property type="entry name" value="P-loop containing nucleotide triphosphate hydrolases"/>
    <property type="match status" value="3"/>
</dbReference>
<comment type="similarity">
    <text evidence="1">Belongs to the DNA2/NAM7 helicase family.</text>
</comment>
<dbReference type="InterPro" id="IPR041679">
    <property type="entry name" value="DNA2/NAM7-like_C"/>
</dbReference>
<evidence type="ECO:0000259" key="8">
    <source>
        <dbReference type="PROSITE" id="PS50035"/>
    </source>
</evidence>
<feature type="region of interest" description="Disordered" evidence="7">
    <location>
        <begin position="1"/>
        <end position="21"/>
    </location>
</feature>
<dbReference type="Gene3D" id="3.30.870.10">
    <property type="entry name" value="Endonuclease Chain A"/>
    <property type="match status" value="1"/>
</dbReference>
<feature type="compositionally biased region" description="Basic and acidic residues" evidence="7">
    <location>
        <begin position="1"/>
        <end position="18"/>
    </location>
</feature>
<feature type="coiled-coil region" evidence="6">
    <location>
        <begin position="569"/>
        <end position="599"/>
    </location>
</feature>
<dbReference type="Pfam" id="PF13087">
    <property type="entry name" value="AAA_12"/>
    <property type="match status" value="1"/>
</dbReference>
<dbReference type="PROSITE" id="PS50035">
    <property type="entry name" value="PLD"/>
    <property type="match status" value="1"/>
</dbReference>
<accession>A0A2L0ICT5</accession>
<dbReference type="PIRSF" id="PIRSF026306">
    <property type="entry name" value="UCP026306"/>
    <property type="match status" value="1"/>
</dbReference>
<dbReference type="EMBL" id="CP026377">
    <property type="protein sequence ID" value="AUX92192.1"/>
    <property type="molecule type" value="Genomic_DNA"/>
</dbReference>
<name>A0A2L0ICT5_9GAMM</name>
<dbReference type="AlphaFoldDB" id="A0A2L0ICT5"/>
<dbReference type="InterPro" id="IPR001736">
    <property type="entry name" value="PLipase_D/transphosphatidylase"/>
</dbReference>
<gene>
    <name evidence="9" type="ORF">C2E15_03155</name>
</gene>
<dbReference type="PANTHER" id="PTHR43788:SF8">
    <property type="entry name" value="DNA-BINDING PROTEIN SMUBP-2"/>
    <property type="match status" value="1"/>
</dbReference>
<dbReference type="InterPro" id="IPR025202">
    <property type="entry name" value="PLD-like_dom"/>
</dbReference>
<proteinExistence type="inferred from homology"/>
<evidence type="ECO:0000256" key="1">
    <source>
        <dbReference type="ARBA" id="ARBA00007913"/>
    </source>
</evidence>
<reference evidence="9 10" key="1">
    <citation type="submission" date="2018-01" db="EMBL/GenBank/DDBJ databases">
        <title>Complete and assembled Genome of Pantoea gaviniae DSM22758T.</title>
        <authorList>
            <person name="Stevens M.J.A."/>
            <person name="Zurfluh K."/>
            <person name="Stephan R."/>
        </authorList>
    </citation>
    <scope>NUCLEOTIDE SEQUENCE [LARGE SCALE GENOMIC DNA]</scope>
    <source>
        <strain evidence="9 10">DSM 22758</strain>
    </source>
</reference>
<dbReference type="CDD" id="cd18808">
    <property type="entry name" value="SF1_C_Upf1"/>
    <property type="match status" value="1"/>
</dbReference>
<evidence type="ECO:0000313" key="9">
    <source>
        <dbReference type="EMBL" id="AUX92192.1"/>
    </source>
</evidence>
<dbReference type="KEGG" id="pgz:C2E15_03155"/>
<keyword evidence="4" id="KW-0347">Helicase</keyword>
<dbReference type="InterPro" id="IPR047187">
    <property type="entry name" value="SF1_C_Upf1"/>
</dbReference>
<dbReference type="GO" id="GO:0005524">
    <property type="term" value="F:ATP binding"/>
    <property type="evidence" value="ECO:0007669"/>
    <property type="project" value="UniProtKB-KW"/>
</dbReference>
<evidence type="ECO:0000313" key="10">
    <source>
        <dbReference type="Proteomes" id="UP000238365"/>
    </source>
</evidence>
<dbReference type="GO" id="GO:0006793">
    <property type="term" value="P:phosphorus metabolic process"/>
    <property type="evidence" value="ECO:0007669"/>
    <property type="project" value="UniProtKB-ARBA"/>
</dbReference>
<dbReference type="Pfam" id="PF13091">
    <property type="entry name" value="PLDc_2"/>
    <property type="match status" value="1"/>
</dbReference>
<organism evidence="9 10">
    <name type="scientific">Mixta gaviniae</name>
    <dbReference type="NCBI Taxonomy" id="665914"/>
    <lineage>
        <taxon>Bacteria</taxon>
        <taxon>Pseudomonadati</taxon>
        <taxon>Pseudomonadota</taxon>
        <taxon>Gammaproteobacteria</taxon>
        <taxon>Enterobacterales</taxon>
        <taxon>Erwiniaceae</taxon>
        <taxon>Mixta</taxon>
    </lineage>
</organism>